<dbReference type="EMBL" id="MAYW01000001">
    <property type="protein sequence ID" value="ODS34840.1"/>
    <property type="molecule type" value="Genomic_DNA"/>
</dbReference>
<protein>
    <submittedName>
        <fullName evidence="1">Uncharacterized protein</fullName>
    </submittedName>
</protein>
<gene>
    <name evidence="1" type="ORF">SCARUB_00101</name>
</gene>
<dbReference type="Pfam" id="PF20126">
    <property type="entry name" value="TumE"/>
    <property type="match status" value="1"/>
</dbReference>
<organism evidence="1 2">
    <name type="scientific">Candidatus Scalindua rubra</name>
    <dbReference type="NCBI Taxonomy" id="1872076"/>
    <lineage>
        <taxon>Bacteria</taxon>
        <taxon>Pseudomonadati</taxon>
        <taxon>Planctomycetota</taxon>
        <taxon>Candidatus Brocadiia</taxon>
        <taxon>Candidatus Brocadiales</taxon>
        <taxon>Candidatus Scalinduaceae</taxon>
        <taxon>Candidatus Scalindua</taxon>
    </lineage>
</organism>
<evidence type="ECO:0000313" key="2">
    <source>
        <dbReference type="Proteomes" id="UP000094056"/>
    </source>
</evidence>
<comment type="caution">
    <text evidence="1">The sequence shown here is derived from an EMBL/GenBank/DDBJ whole genome shotgun (WGS) entry which is preliminary data.</text>
</comment>
<proteinExistence type="predicted"/>
<dbReference type="Proteomes" id="UP000094056">
    <property type="component" value="Unassembled WGS sequence"/>
</dbReference>
<reference evidence="1 2" key="1">
    <citation type="submission" date="2016-07" db="EMBL/GenBank/DDBJ databases">
        <title>Draft genome of Scalindua rubra, obtained from a brine-seawater interface in the Red Sea, sheds light on salt adaptation in anammox bacteria.</title>
        <authorList>
            <person name="Speth D.R."/>
            <person name="Lagkouvardos I."/>
            <person name="Wang Y."/>
            <person name="Qian P.-Y."/>
            <person name="Dutilh B.E."/>
            <person name="Jetten M.S."/>
        </authorList>
    </citation>
    <scope>NUCLEOTIDE SEQUENCE [LARGE SCALE GENOMIC DNA]</scope>
    <source>
        <strain evidence="1">BSI-1</strain>
    </source>
</reference>
<dbReference type="AlphaFoldDB" id="A0A1E3XGU5"/>
<dbReference type="InterPro" id="IPR045397">
    <property type="entry name" value="TumE-like"/>
</dbReference>
<sequence>MKAKLIRHDKVYSRDGNIIEVKVWEVETTSDKPHGYKYSLVYIVKGKRVIGYDNAEGKGDHIHYGDRKEPYRFESLEKLIEDFYMDIQRHKEEGL</sequence>
<accession>A0A1E3XGU5</accession>
<evidence type="ECO:0000313" key="1">
    <source>
        <dbReference type="EMBL" id="ODS34840.1"/>
    </source>
</evidence>
<name>A0A1E3XGU5_9BACT</name>